<name>K6YER0_9ALTE</name>
<feature type="transmembrane region" description="Helical" evidence="1">
    <location>
        <begin position="30"/>
        <end position="49"/>
    </location>
</feature>
<dbReference type="Proteomes" id="UP000006322">
    <property type="component" value="Unassembled WGS sequence"/>
</dbReference>
<keyword evidence="1" id="KW-1133">Transmembrane helix</keyword>
<reference evidence="3" key="1">
    <citation type="journal article" date="2014" name="Environ. Microbiol.">
        <title>Comparative genomics of the marine bacterial genus Glaciecola reveals the high degree of genomic diversity and genomic characteristic for cold adaptation.</title>
        <authorList>
            <person name="Qin Q.L."/>
            <person name="Xie B.B."/>
            <person name="Yu Y."/>
            <person name="Shu Y.L."/>
            <person name="Rong J.C."/>
            <person name="Zhang Y.J."/>
            <person name="Zhao D.L."/>
            <person name="Chen X.L."/>
            <person name="Zhang X.Y."/>
            <person name="Chen B."/>
            <person name="Zhou B.C."/>
            <person name="Zhang Y.Z."/>
        </authorList>
    </citation>
    <scope>NUCLEOTIDE SEQUENCE [LARGE SCALE GENOMIC DNA]</scope>
    <source>
        <strain evidence="3">LMG 21857</strain>
    </source>
</reference>
<evidence type="ECO:0008006" key="4">
    <source>
        <dbReference type="Google" id="ProtNLM"/>
    </source>
</evidence>
<evidence type="ECO:0000256" key="1">
    <source>
        <dbReference type="SAM" id="Phobius"/>
    </source>
</evidence>
<gene>
    <name evidence="2" type="ORF">GPLA_0310</name>
</gene>
<keyword evidence="1" id="KW-0812">Transmembrane</keyword>
<sequence length="56" mass="6192">MIFNLFKAMVAMLKDEPKQANMSKYIGRRVLTSVAIVIVILVALATGLIEPNPTPY</sequence>
<dbReference type="AlphaFoldDB" id="K6YER0"/>
<dbReference type="InterPro" id="IPR021313">
    <property type="entry name" value="DUF2909"/>
</dbReference>
<protein>
    <recommendedName>
        <fullName evidence="4">DUF2909 domain-containing protein</fullName>
    </recommendedName>
</protein>
<accession>K6YER0</accession>
<evidence type="ECO:0000313" key="2">
    <source>
        <dbReference type="EMBL" id="GAC31229.1"/>
    </source>
</evidence>
<comment type="caution">
    <text evidence="2">The sequence shown here is derived from an EMBL/GenBank/DDBJ whole genome shotgun (WGS) entry which is preliminary data.</text>
</comment>
<organism evidence="2 3">
    <name type="scientific">Paraglaciecola polaris LMG 21857</name>
    <dbReference type="NCBI Taxonomy" id="1129793"/>
    <lineage>
        <taxon>Bacteria</taxon>
        <taxon>Pseudomonadati</taxon>
        <taxon>Pseudomonadota</taxon>
        <taxon>Gammaproteobacteria</taxon>
        <taxon>Alteromonadales</taxon>
        <taxon>Alteromonadaceae</taxon>
        <taxon>Paraglaciecola</taxon>
    </lineage>
</organism>
<dbReference type="EMBL" id="BAER01000014">
    <property type="protein sequence ID" value="GAC31229.1"/>
    <property type="molecule type" value="Genomic_DNA"/>
</dbReference>
<keyword evidence="3" id="KW-1185">Reference proteome</keyword>
<dbReference type="Pfam" id="PF11137">
    <property type="entry name" value="DUF2909"/>
    <property type="match status" value="1"/>
</dbReference>
<keyword evidence="1" id="KW-0472">Membrane</keyword>
<evidence type="ECO:0000313" key="3">
    <source>
        <dbReference type="Proteomes" id="UP000006322"/>
    </source>
</evidence>
<dbReference type="STRING" id="1129793.GPLA_0310"/>
<proteinExistence type="predicted"/>